<sequence>MNKLLSIGFLSLALIGCGGEPTEDTSTVESTKTSIEDTSTAKSNKTSLEDSLGLGITLGITPVQFGERVDPILSQLGINSGDWSKFNDEGEYFDSIIKDYPRDITLNATVYKNGELRSLQYMLPTIDASGAALTLSSLAFTAVRR</sequence>
<name>A0A1R4GQ90_9GAMM</name>
<feature type="compositionally biased region" description="Polar residues" evidence="1">
    <location>
        <begin position="24"/>
        <end position="42"/>
    </location>
</feature>
<evidence type="ECO:0000313" key="3">
    <source>
        <dbReference type="Proteomes" id="UP000188357"/>
    </source>
</evidence>
<proteinExistence type="predicted"/>
<dbReference type="RefSeq" id="WP_077450763.1">
    <property type="nucleotide sequence ID" value="NZ_FUGE01000110.1"/>
</dbReference>
<evidence type="ECO:0000256" key="1">
    <source>
        <dbReference type="SAM" id="MobiDB-lite"/>
    </source>
</evidence>
<evidence type="ECO:0000313" key="2">
    <source>
        <dbReference type="EMBL" id="SJM70359.1"/>
    </source>
</evidence>
<dbReference type="PROSITE" id="PS51257">
    <property type="entry name" value="PROKAR_LIPOPROTEIN"/>
    <property type="match status" value="1"/>
</dbReference>
<dbReference type="EMBL" id="FUGE01000110">
    <property type="protein sequence ID" value="SJM70359.1"/>
    <property type="molecule type" value="Genomic_DNA"/>
</dbReference>
<dbReference type="Proteomes" id="UP000188357">
    <property type="component" value="Unassembled WGS sequence"/>
</dbReference>
<protein>
    <submittedName>
        <fullName evidence="2">Uncharacterized protein</fullName>
    </submittedName>
</protein>
<reference evidence="2 3" key="1">
    <citation type="submission" date="2017-02" db="EMBL/GenBank/DDBJ databases">
        <authorList>
            <person name="Peterson S.W."/>
        </authorList>
    </citation>
    <scope>NUCLEOTIDE SEQUENCE [LARGE SCALE GENOMIC DNA]</scope>
    <source>
        <strain evidence="2">Psychrobacter_piechaudii</strain>
    </source>
</reference>
<gene>
    <name evidence="2" type="ORF">A1232T_00965</name>
</gene>
<organism evidence="2 3">
    <name type="scientific">Psychrobacter piechaudii</name>
    <dbReference type="NCBI Taxonomy" id="1945521"/>
    <lineage>
        <taxon>Bacteria</taxon>
        <taxon>Pseudomonadati</taxon>
        <taxon>Pseudomonadota</taxon>
        <taxon>Gammaproteobacteria</taxon>
        <taxon>Moraxellales</taxon>
        <taxon>Moraxellaceae</taxon>
        <taxon>Psychrobacter</taxon>
    </lineage>
</organism>
<accession>A0A1R4GQ90</accession>
<feature type="region of interest" description="Disordered" evidence="1">
    <location>
        <begin position="21"/>
        <end position="42"/>
    </location>
</feature>
<dbReference type="AlphaFoldDB" id="A0A1R4GQ90"/>
<keyword evidence="3" id="KW-1185">Reference proteome</keyword>